<dbReference type="OrthoDB" id="5946411at2"/>
<organism evidence="6 7">
    <name type="scientific">Advenella incenata</name>
    <dbReference type="NCBI Taxonomy" id="267800"/>
    <lineage>
        <taxon>Bacteria</taxon>
        <taxon>Pseudomonadati</taxon>
        <taxon>Pseudomonadota</taxon>
        <taxon>Betaproteobacteria</taxon>
        <taxon>Burkholderiales</taxon>
        <taxon>Alcaligenaceae</taxon>
    </lineage>
</organism>
<keyword evidence="7" id="KW-1185">Reference proteome</keyword>
<accession>A0A4Q7VCC5</accession>
<proteinExistence type="inferred from homology"/>
<evidence type="ECO:0000313" key="6">
    <source>
        <dbReference type="EMBL" id="RZT92983.1"/>
    </source>
</evidence>
<dbReference type="Gene3D" id="2.30.110.10">
    <property type="entry name" value="Electron Transport, Fmn-binding Protein, Chain A"/>
    <property type="match status" value="1"/>
</dbReference>
<evidence type="ECO:0000256" key="4">
    <source>
        <dbReference type="ARBA" id="ARBA00038054"/>
    </source>
</evidence>
<feature type="domain" description="Flavin reductase like" evidence="5">
    <location>
        <begin position="18"/>
        <end position="177"/>
    </location>
</feature>
<keyword evidence="3" id="KW-0288">FMN</keyword>
<dbReference type="Proteomes" id="UP000293398">
    <property type="component" value="Unassembled WGS sequence"/>
</dbReference>
<reference evidence="6 7" key="1">
    <citation type="submission" date="2019-02" db="EMBL/GenBank/DDBJ databases">
        <title>Genomic Encyclopedia of Type Strains, Phase IV (KMG-IV): sequencing the most valuable type-strain genomes for metagenomic binning, comparative biology and taxonomic classification.</title>
        <authorList>
            <person name="Goeker M."/>
        </authorList>
    </citation>
    <scope>NUCLEOTIDE SEQUENCE [LARGE SCALE GENOMIC DNA]</scope>
    <source>
        <strain evidence="6 7">DSM 23814</strain>
    </source>
</reference>
<dbReference type="SUPFAM" id="SSF50475">
    <property type="entry name" value="FMN-binding split barrel"/>
    <property type="match status" value="1"/>
</dbReference>
<dbReference type="InterPro" id="IPR012349">
    <property type="entry name" value="Split_barrel_FMN-bd"/>
</dbReference>
<dbReference type="SMART" id="SM00903">
    <property type="entry name" value="Flavin_Reduct"/>
    <property type="match status" value="1"/>
</dbReference>
<dbReference type="EMBL" id="SHKO01000003">
    <property type="protein sequence ID" value="RZT92983.1"/>
    <property type="molecule type" value="Genomic_DNA"/>
</dbReference>
<dbReference type="RefSeq" id="WP_130304800.1">
    <property type="nucleotide sequence ID" value="NZ_SHKO01000003.1"/>
</dbReference>
<sequence>MFLDPLTAPGFKRSLFNAIVAPRPIGWISTISSSGKVNLAPFSQFNLVSTAPAVVMFSCNTPDDRLEKDTLANVRDTKEFVTNLVSWDLREAMNLTSTPCPQHIDEFELAGLEKAPSVFVRPPRVAAAPANLECQLLQIVEILPAHPGETRSSMVLGRVVGIHMDEQYMTEDGRFDSGKARPITRLGGIDYATVGTVLQMPAPFRRAGQSN</sequence>
<dbReference type="PANTHER" id="PTHR33798">
    <property type="entry name" value="FLAVOPROTEIN OXYGENASE"/>
    <property type="match status" value="1"/>
</dbReference>
<keyword evidence="2" id="KW-0285">Flavoprotein</keyword>
<comment type="caution">
    <text evidence="6">The sequence shown here is derived from an EMBL/GenBank/DDBJ whole genome shotgun (WGS) entry which is preliminary data.</text>
</comment>
<evidence type="ECO:0000256" key="3">
    <source>
        <dbReference type="ARBA" id="ARBA00022643"/>
    </source>
</evidence>
<evidence type="ECO:0000259" key="5">
    <source>
        <dbReference type="SMART" id="SM00903"/>
    </source>
</evidence>
<dbReference type="GO" id="GO:0016646">
    <property type="term" value="F:oxidoreductase activity, acting on the CH-NH group of donors, NAD or NADP as acceptor"/>
    <property type="evidence" value="ECO:0007669"/>
    <property type="project" value="UniProtKB-ARBA"/>
</dbReference>
<comment type="cofactor">
    <cofactor evidence="1">
        <name>FMN</name>
        <dbReference type="ChEBI" id="CHEBI:58210"/>
    </cofactor>
</comment>
<evidence type="ECO:0000256" key="1">
    <source>
        <dbReference type="ARBA" id="ARBA00001917"/>
    </source>
</evidence>
<dbReference type="PANTHER" id="PTHR33798:SF5">
    <property type="entry name" value="FLAVIN REDUCTASE LIKE DOMAIN-CONTAINING PROTEIN"/>
    <property type="match status" value="1"/>
</dbReference>
<dbReference type="GO" id="GO:0010181">
    <property type="term" value="F:FMN binding"/>
    <property type="evidence" value="ECO:0007669"/>
    <property type="project" value="InterPro"/>
</dbReference>
<name>A0A4Q7VCC5_9BURK</name>
<gene>
    <name evidence="6" type="ORF">EV681_3746</name>
</gene>
<comment type="similarity">
    <text evidence="4">Belongs to the flavoredoxin family.</text>
</comment>
<evidence type="ECO:0000256" key="2">
    <source>
        <dbReference type="ARBA" id="ARBA00022630"/>
    </source>
</evidence>
<dbReference type="AlphaFoldDB" id="A0A4Q7VCC5"/>
<dbReference type="InterPro" id="IPR002563">
    <property type="entry name" value="Flavin_Rdtase-like_dom"/>
</dbReference>
<evidence type="ECO:0000313" key="7">
    <source>
        <dbReference type="Proteomes" id="UP000293398"/>
    </source>
</evidence>
<protein>
    <submittedName>
        <fullName evidence="6">Flavin reductase (DIM6/NTAB) family NADH-FMN oxidoreductase RutF</fullName>
    </submittedName>
</protein>
<dbReference type="Pfam" id="PF01613">
    <property type="entry name" value="Flavin_Reduct"/>
    <property type="match status" value="1"/>
</dbReference>